<evidence type="ECO:0000313" key="3">
    <source>
        <dbReference type="Proteomes" id="UP000263900"/>
    </source>
</evidence>
<dbReference type="Proteomes" id="UP000263900">
    <property type="component" value="Chromosome"/>
</dbReference>
<reference evidence="2 3" key="1">
    <citation type="submission" date="2018-09" db="EMBL/GenBank/DDBJ databases">
        <title>Genome sequencing of strain 6GH32-13.</title>
        <authorList>
            <person name="Weon H.-Y."/>
            <person name="Heo J."/>
            <person name="Kwon S.-W."/>
        </authorList>
    </citation>
    <scope>NUCLEOTIDE SEQUENCE [LARGE SCALE GENOMIC DNA]</scope>
    <source>
        <strain evidence="2 3">5GH32-13</strain>
    </source>
</reference>
<dbReference type="EMBL" id="CP032157">
    <property type="protein sequence ID" value="AXY78086.1"/>
    <property type="molecule type" value="Genomic_DNA"/>
</dbReference>
<dbReference type="Gene3D" id="1.10.260.40">
    <property type="entry name" value="lambda repressor-like DNA-binding domains"/>
    <property type="match status" value="1"/>
</dbReference>
<dbReference type="PROSITE" id="PS50943">
    <property type="entry name" value="HTH_CROC1"/>
    <property type="match status" value="1"/>
</dbReference>
<evidence type="ECO:0000259" key="1">
    <source>
        <dbReference type="PROSITE" id="PS50943"/>
    </source>
</evidence>
<dbReference type="Pfam" id="PF01381">
    <property type="entry name" value="HTH_3"/>
    <property type="match status" value="1"/>
</dbReference>
<feature type="domain" description="HTH cro/C1-type" evidence="1">
    <location>
        <begin position="49"/>
        <end position="82"/>
    </location>
</feature>
<dbReference type="GO" id="GO:0003677">
    <property type="term" value="F:DNA binding"/>
    <property type="evidence" value="ECO:0007669"/>
    <property type="project" value="InterPro"/>
</dbReference>
<dbReference type="RefSeq" id="WP_119053959.1">
    <property type="nucleotide sequence ID" value="NZ_CP032157.1"/>
</dbReference>
<dbReference type="AlphaFoldDB" id="A0A3B7MYE2"/>
<name>A0A3B7MYE2_9BACT</name>
<dbReference type="KEGG" id="pseg:D3H65_30645"/>
<gene>
    <name evidence="2" type="ORF">D3H65_30645</name>
</gene>
<dbReference type="SMART" id="SM00530">
    <property type="entry name" value="HTH_XRE"/>
    <property type="match status" value="1"/>
</dbReference>
<protein>
    <submittedName>
        <fullName evidence="2">XRE family transcriptional regulator</fullName>
    </submittedName>
</protein>
<dbReference type="SUPFAM" id="SSF47413">
    <property type="entry name" value="lambda repressor-like DNA-binding domains"/>
    <property type="match status" value="1"/>
</dbReference>
<dbReference type="InterPro" id="IPR010982">
    <property type="entry name" value="Lambda_DNA-bd_dom_sf"/>
</dbReference>
<sequence length="91" mass="10680">MNGKKKSKEPKTLLEDQQEIIQKIGDRIKELRISQGHTSSEKFAFENEIDRAQYGRYERGTDMRISTLVRVLRALNIDIETFFSEGFKDKK</sequence>
<dbReference type="OrthoDB" id="674942at2"/>
<accession>A0A3B7MYE2</accession>
<organism evidence="2 3">
    <name type="scientific">Paraflavitalea soli</name>
    <dbReference type="NCBI Taxonomy" id="2315862"/>
    <lineage>
        <taxon>Bacteria</taxon>
        <taxon>Pseudomonadati</taxon>
        <taxon>Bacteroidota</taxon>
        <taxon>Chitinophagia</taxon>
        <taxon>Chitinophagales</taxon>
        <taxon>Chitinophagaceae</taxon>
        <taxon>Paraflavitalea</taxon>
    </lineage>
</organism>
<keyword evidence="3" id="KW-1185">Reference proteome</keyword>
<dbReference type="CDD" id="cd00093">
    <property type="entry name" value="HTH_XRE"/>
    <property type="match status" value="1"/>
</dbReference>
<dbReference type="InterPro" id="IPR001387">
    <property type="entry name" value="Cro/C1-type_HTH"/>
</dbReference>
<evidence type="ECO:0000313" key="2">
    <source>
        <dbReference type="EMBL" id="AXY78086.1"/>
    </source>
</evidence>
<proteinExistence type="predicted"/>